<dbReference type="InterPro" id="IPR000544">
    <property type="entry name" value="Octanoyltransferase"/>
</dbReference>
<dbReference type="HAMAP" id="MF_00013">
    <property type="entry name" value="LipB"/>
    <property type="match status" value="1"/>
</dbReference>
<sequence length="568" mass="62214">MDESAVRDTVAHYQGFKNSHSRGNVPCCAFILLNYNALKAAQIQGPRKQVGIPQAHPEKSKIQGLNQMWFHPNHKSRIGVMGRTLLCSPPPLRRGPWQDKSLEMKDATKMSLLKALNKVCSENPSSPNSPATVGRNKGKERFTQQLKQYVVNETGSSSTSSFLFSHSSPGIPSGATRVRRSRHRHFNSTFTDSGSVNTLSLAMTNAAIARHTLWPCRQLRPVQLQGHSRPIERSVWSLLQRPAASSPRRAFGTSRPTAHTNTGITSETASVEATGAACPTTIARPRLSPLPFIYLRNLPYERSSALQQLLVDRQLRLRKEREVLRAQAAAAVATGEVVDGPSPGLAGDVTDLPKEDGSEDLVLLVEHTPTYTNGRRNRGAQGISDQEAARLQGSGAVYVESLRGGEITFHGPGQLVAYPILDLKPIKLSVRCYVSYLEKSIIATCAEFGVKVITTENTGVWVNDQKKIAAIGVHVQRYITSHGLALNCNTDLEFFNQIVACGLTGKETTSLSKELGDPSVDVLAVIPKFLKGFGATFNRDLVALSEIRPELEKTIQDYIQTGDPERLR</sequence>
<dbReference type="EC" id="2.3.1.181" evidence="3"/>
<dbReference type="Gene3D" id="3.30.930.10">
    <property type="entry name" value="Bira Bifunctional Protein, Domain 2"/>
    <property type="match status" value="1"/>
</dbReference>
<dbReference type="NCBIfam" id="NF010925">
    <property type="entry name" value="PRK14345.1"/>
    <property type="match status" value="1"/>
</dbReference>
<evidence type="ECO:0000256" key="4">
    <source>
        <dbReference type="ARBA" id="ARBA00022679"/>
    </source>
</evidence>
<feature type="domain" description="BPL/LPL catalytic" evidence="6">
    <location>
        <begin position="356"/>
        <end position="541"/>
    </location>
</feature>
<evidence type="ECO:0000256" key="5">
    <source>
        <dbReference type="ARBA" id="ARBA00023315"/>
    </source>
</evidence>
<dbReference type="InterPro" id="IPR020605">
    <property type="entry name" value="Octanoyltransferase_CS"/>
</dbReference>
<name>A0A9P6JXN3_9FUNG</name>
<dbReference type="InterPro" id="IPR004143">
    <property type="entry name" value="BPL_LPL_catalytic"/>
</dbReference>
<dbReference type="PROSITE" id="PS51733">
    <property type="entry name" value="BPL_LPL_CATALYTIC"/>
    <property type="match status" value="1"/>
</dbReference>
<dbReference type="Proteomes" id="UP000723463">
    <property type="component" value="Unassembled WGS sequence"/>
</dbReference>
<dbReference type="PANTHER" id="PTHR10993">
    <property type="entry name" value="OCTANOYLTRANSFERASE"/>
    <property type="match status" value="1"/>
</dbReference>
<comment type="pathway">
    <text evidence="1">Protein modification; protein lipoylation via endogenous pathway; protein N(6)-(lipoyl)lysine from octanoyl-[acyl-carrier-protein]: step 1/2.</text>
</comment>
<proteinExistence type="inferred from homology"/>
<dbReference type="EMBL" id="JAAAXW010000409">
    <property type="protein sequence ID" value="KAF9537396.1"/>
    <property type="molecule type" value="Genomic_DNA"/>
</dbReference>
<keyword evidence="5" id="KW-0012">Acyltransferase</keyword>
<keyword evidence="8" id="KW-1185">Reference proteome</keyword>
<evidence type="ECO:0000313" key="8">
    <source>
        <dbReference type="Proteomes" id="UP000723463"/>
    </source>
</evidence>
<evidence type="ECO:0000256" key="3">
    <source>
        <dbReference type="ARBA" id="ARBA00012334"/>
    </source>
</evidence>
<gene>
    <name evidence="7" type="ORF">EC957_008312</name>
</gene>
<dbReference type="Pfam" id="PF21948">
    <property type="entry name" value="LplA-B_cat"/>
    <property type="match status" value="1"/>
</dbReference>
<dbReference type="GO" id="GO:0033819">
    <property type="term" value="F:lipoyl(octanoyl) transferase activity"/>
    <property type="evidence" value="ECO:0007669"/>
    <property type="project" value="UniProtKB-EC"/>
</dbReference>
<keyword evidence="4" id="KW-0808">Transferase</keyword>
<dbReference type="GO" id="GO:0009249">
    <property type="term" value="P:protein lipoylation"/>
    <property type="evidence" value="ECO:0007669"/>
    <property type="project" value="InterPro"/>
</dbReference>
<comment type="similarity">
    <text evidence="2">Belongs to the LipB family.</text>
</comment>
<evidence type="ECO:0000256" key="2">
    <source>
        <dbReference type="ARBA" id="ARBA00007907"/>
    </source>
</evidence>
<organism evidence="7 8">
    <name type="scientific">Mortierella hygrophila</name>
    <dbReference type="NCBI Taxonomy" id="979708"/>
    <lineage>
        <taxon>Eukaryota</taxon>
        <taxon>Fungi</taxon>
        <taxon>Fungi incertae sedis</taxon>
        <taxon>Mucoromycota</taxon>
        <taxon>Mortierellomycotina</taxon>
        <taxon>Mortierellomycetes</taxon>
        <taxon>Mortierellales</taxon>
        <taxon>Mortierellaceae</taxon>
        <taxon>Mortierella</taxon>
    </lineage>
</organism>
<dbReference type="NCBIfam" id="TIGR00214">
    <property type="entry name" value="lipB"/>
    <property type="match status" value="1"/>
</dbReference>
<reference evidence="7" key="1">
    <citation type="journal article" date="2020" name="Fungal Divers.">
        <title>Resolving the Mortierellaceae phylogeny through synthesis of multi-gene phylogenetics and phylogenomics.</title>
        <authorList>
            <person name="Vandepol N."/>
            <person name="Liber J."/>
            <person name="Desiro A."/>
            <person name="Na H."/>
            <person name="Kennedy M."/>
            <person name="Barry K."/>
            <person name="Grigoriev I.V."/>
            <person name="Miller A.N."/>
            <person name="O'Donnell K."/>
            <person name="Stajich J.E."/>
            <person name="Bonito G."/>
        </authorList>
    </citation>
    <scope>NUCLEOTIDE SEQUENCE</scope>
    <source>
        <strain evidence="7">NRRL 2591</strain>
    </source>
</reference>
<dbReference type="PROSITE" id="PS01313">
    <property type="entry name" value="LIPB"/>
    <property type="match status" value="1"/>
</dbReference>
<dbReference type="CDD" id="cd16444">
    <property type="entry name" value="LipB"/>
    <property type="match status" value="1"/>
</dbReference>
<dbReference type="PANTHER" id="PTHR10993:SF7">
    <property type="entry name" value="LIPOYLTRANSFERASE 2, MITOCHONDRIAL-RELATED"/>
    <property type="match status" value="1"/>
</dbReference>
<evidence type="ECO:0000313" key="7">
    <source>
        <dbReference type="EMBL" id="KAF9537396.1"/>
    </source>
</evidence>
<dbReference type="AlphaFoldDB" id="A0A9P6JXN3"/>
<evidence type="ECO:0000259" key="6">
    <source>
        <dbReference type="PROSITE" id="PS51733"/>
    </source>
</evidence>
<comment type="caution">
    <text evidence="7">The sequence shown here is derived from an EMBL/GenBank/DDBJ whole genome shotgun (WGS) entry which is preliminary data.</text>
</comment>
<protein>
    <recommendedName>
        <fullName evidence="3">lipoyl(octanoyl) transferase</fullName>
        <ecNumber evidence="3">2.3.1.181</ecNumber>
    </recommendedName>
</protein>
<evidence type="ECO:0000256" key="1">
    <source>
        <dbReference type="ARBA" id="ARBA00004821"/>
    </source>
</evidence>
<accession>A0A9P6JXN3</accession>
<dbReference type="InterPro" id="IPR045864">
    <property type="entry name" value="aa-tRNA-synth_II/BPL/LPL"/>
</dbReference>
<dbReference type="SUPFAM" id="SSF55681">
    <property type="entry name" value="Class II aaRS and biotin synthetases"/>
    <property type="match status" value="1"/>
</dbReference>